<dbReference type="EMBL" id="CM003529">
    <property type="protein sequence ID" value="RCV10896.1"/>
    <property type="molecule type" value="Genomic_DNA"/>
</dbReference>
<reference evidence="2" key="2">
    <citation type="submission" date="2015-07" db="EMBL/GenBank/DDBJ databases">
        <authorList>
            <person name="Noorani M."/>
        </authorList>
    </citation>
    <scope>NUCLEOTIDE SEQUENCE</scope>
    <source>
        <strain evidence="2">Yugu1</strain>
    </source>
</reference>
<feature type="region of interest" description="Disordered" evidence="1">
    <location>
        <begin position="38"/>
        <end position="57"/>
    </location>
</feature>
<sequence>MREGRGSRRVVDTQALGAGWRGNRLPTIMNEFEPPRELLVSTNSAPPPLSKKKKQRSTPNLIHLVTCRSRSAAHVLPLSLPSIPAAHHESGRSKPPNPSAFGLRSALTCFLAASIPSVLPPSTPAALVNAEGAGQVWSVAAVKLRGGGRWPTTPYSMFRQSLYEYIKNTKTV</sequence>
<dbReference type="AlphaFoldDB" id="A0A368PYM8"/>
<reference evidence="2" key="1">
    <citation type="journal article" date="2012" name="Nat. Biotechnol.">
        <title>Reference genome sequence of the model plant Setaria.</title>
        <authorList>
            <person name="Bennetzen J.L."/>
            <person name="Schmutz J."/>
            <person name="Wang H."/>
            <person name="Percifield R."/>
            <person name="Hawkins J."/>
            <person name="Pontaroli A.C."/>
            <person name="Estep M."/>
            <person name="Feng L."/>
            <person name="Vaughn J.N."/>
            <person name="Grimwood J."/>
            <person name="Jenkins J."/>
            <person name="Barry K."/>
            <person name="Lindquist E."/>
            <person name="Hellsten U."/>
            <person name="Deshpande S."/>
            <person name="Wang X."/>
            <person name="Wu X."/>
            <person name="Mitros T."/>
            <person name="Triplett J."/>
            <person name="Yang X."/>
            <person name="Ye C.Y."/>
            <person name="Mauro-Herrera M."/>
            <person name="Wang L."/>
            <person name="Li P."/>
            <person name="Sharma M."/>
            <person name="Sharma R."/>
            <person name="Ronald P.C."/>
            <person name="Panaud O."/>
            <person name="Kellogg E.A."/>
            <person name="Brutnell T.P."/>
            <person name="Doust A.N."/>
            <person name="Tuskan G.A."/>
            <person name="Rokhsar D."/>
            <person name="Devos K.M."/>
        </authorList>
    </citation>
    <scope>NUCLEOTIDE SEQUENCE [LARGE SCALE GENOMIC DNA]</scope>
    <source>
        <strain evidence="2">Yugu1</strain>
    </source>
</reference>
<organism evidence="2">
    <name type="scientific">Setaria italica</name>
    <name type="common">Foxtail millet</name>
    <name type="synonym">Panicum italicum</name>
    <dbReference type="NCBI Taxonomy" id="4555"/>
    <lineage>
        <taxon>Eukaryota</taxon>
        <taxon>Viridiplantae</taxon>
        <taxon>Streptophyta</taxon>
        <taxon>Embryophyta</taxon>
        <taxon>Tracheophyta</taxon>
        <taxon>Spermatophyta</taxon>
        <taxon>Magnoliopsida</taxon>
        <taxon>Liliopsida</taxon>
        <taxon>Poales</taxon>
        <taxon>Poaceae</taxon>
        <taxon>PACMAD clade</taxon>
        <taxon>Panicoideae</taxon>
        <taxon>Panicodae</taxon>
        <taxon>Paniceae</taxon>
        <taxon>Cenchrinae</taxon>
        <taxon>Setaria</taxon>
    </lineage>
</organism>
<evidence type="ECO:0000313" key="2">
    <source>
        <dbReference type="EMBL" id="RCV10896.1"/>
    </source>
</evidence>
<proteinExistence type="predicted"/>
<gene>
    <name evidence="2" type="ORF">SETIT_2G145000v2</name>
</gene>
<name>A0A368PYM8_SETIT</name>
<evidence type="ECO:0000256" key="1">
    <source>
        <dbReference type="SAM" id="MobiDB-lite"/>
    </source>
</evidence>
<accession>A0A368PYM8</accession>
<protein>
    <submittedName>
        <fullName evidence="2">Uncharacterized protein</fullName>
    </submittedName>
</protein>